<dbReference type="Proteomes" id="UP001139028">
    <property type="component" value="Unassembled WGS sequence"/>
</dbReference>
<keyword evidence="2" id="KW-1185">Reference proteome</keyword>
<comment type="caution">
    <text evidence="1">The sequence shown here is derived from an EMBL/GenBank/DDBJ whole genome shotgun (WGS) entry which is preliminary data.</text>
</comment>
<evidence type="ECO:0000313" key="1">
    <source>
        <dbReference type="EMBL" id="MCO1336766.1"/>
    </source>
</evidence>
<reference evidence="1" key="1">
    <citation type="journal article" date="2022" name="Arch. Microbiol.">
        <title>Microbulbifer okhotskensis sp. nov., isolated from a deep bottom sediment of the Okhotsk Sea.</title>
        <authorList>
            <person name="Romanenko L."/>
            <person name="Kurilenko V."/>
            <person name="Otstavnykh N."/>
            <person name="Velansky P."/>
            <person name="Isaeva M."/>
            <person name="Mikhailov V."/>
        </authorList>
    </citation>
    <scope>NUCLEOTIDE SEQUENCE</scope>
    <source>
        <strain evidence="1">OS29</strain>
    </source>
</reference>
<gene>
    <name evidence="1" type="ORF">MO867_20780</name>
</gene>
<protein>
    <submittedName>
        <fullName evidence="1">Uncharacterized protein</fullName>
    </submittedName>
</protein>
<proteinExistence type="predicted"/>
<dbReference type="AlphaFoldDB" id="A0A9X2J9M2"/>
<organism evidence="1 2">
    <name type="scientific">Microbulbifer okhotskensis</name>
    <dbReference type="NCBI Taxonomy" id="2926617"/>
    <lineage>
        <taxon>Bacteria</taxon>
        <taxon>Pseudomonadati</taxon>
        <taxon>Pseudomonadota</taxon>
        <taxon>Gammaproteobacteria</taxon>
        <taxon>Cellvibrionales</taxon>
        <taxon>Microbulbiferaceae</taxon>
        <taxon>Microbulbifer</taxon>
    </lineage>
</organism>
<name>A0A9X2J9M2_9GAMM</name>
<dbReference type="EMBL" id="JALBWM010000190">
    <property type="protein sequence ID" value="MCO1336766.1"/>
    <property type="molecule type" value="Genomic_DNA"/>
</dbReference>
<accession>A0A9X2J9M2</accession>
<sequence>MVTLRSLRSLPLGTVLSGQAAAHPSIGVQYFQKVTGFGAGHQVNAVV</sequence>
<evidence type="ECO:0000313" key="2">
    <source>
        <dbReference type="Proteomes" id="UP001139028"/>
    </source>
</evidence>
<dbReference type="RefSeq" id="WP_252472670.1">
    <property type="nucleotide sequence ID" value="NZ_JALBWM010000190.1"/>
</dbReference>